<organism evidence="1 2">
    <name type="scientific">Candidatus Neptunichlamydia vexilliferae</name>
    <dbReference type="NCBI Taxonomy" id="1651774"/>
    <lineage>
        <taxon>Bacteria</taxon>
        <taxon>Pseudomonadati</taxon>
        <taxon>Chlamydiota</taxon>
        <taxon>Chlamydiia</taxon>
        <taxon>Parachlamydiales</taxon>
        <taxon>Simkaniaceae</taxon>
        <taxon>Candidatus Neptunichlamydia</taxon>
    </lineage>
</organism>
<sequence>MNLLFDTQSDDLFIKARFFLFFLALPLFAIPISAQDLGVCQRQRSRFSSIEAVPYPGDRGDAEGGKSEGAGAGKTEILSRNGYKEEVSQLFRDLSLVNEVNQEINDRLPYHYNYSLMGGYFLMPSARMNTVGTAAIGFAYVPPYRNYAATIQALERLEFGINYTTYMGIPDPVMGDMGFGDFTDRGANVKLGVLQKSDGFPHFPEISVGWEDFYGTKRFHAFYVVATKEFLDYNFEATVGWGKGRIKGFFGGAAWTPFRKSKIPGINRLTLLAEWDATDYEYHAFEHPDARRVKSRLNIGLSTSLFDVFQINVSSLRGEKIAASASLNYNLGDTKGFFPKIDDPPIYQAPIDTEPLGYLRSERELAQELAVAFSEQGLNLYRIYLTKNSLWMKIMNIRYREERELKERIDHVLAALLPSNIESVTVVIEANGISTHEYFFREVDLARLREGTVGDFEFQTLTPMREPTSPPNPYEGSLLYHRSKAIWTFTVRPRLLTFFGSATGKFKYSAGVVAGPEGYLFDQFYYKIQAAYNVKSSMSDVGDRDKLNPSQLLNVRSDSIKYFQTNSVALEEAYIQRGFYLSKGWYGRVSTGYFEPAYGGVAAELLYYPVGSNWAVGFAGAGVLKRKFYGLGFTTKIRKFDGFTPEFVHFIGYQYFLDLYYNVKPLYIDLKASIGKFLARDVGARFEVSRWFSSGFRFGVWYTLMNAHDTVNGSRYRDKGIAFEIPLDFFMKKSSRTMVPYALSVWLRDQGVRALTGKRLYPTLREERN</sequence>
<dbReference type="Proteomes" id="UP001194714">
    <property type="component" value="Unassembled WGS sequence"/>
</dbReference>
<name>A0ABS0B143_9BACT</name>
<evidence type="ECO:0008006" key="3">
    <source>
        <dbReference type="Google" id="ProtNLM"/>
    </source>
</evidence>
<reference evidence="1 2" key="1">
    <citation type="submission" date="2020-01" db="EMBL/GenBank/DDBJ databases">
        <title>Draft genome sequence of Cand. Neptunochlamydia vexilliferae K9.</title>
        <authorList>
            <person name="Schulz F."/>
            <person name="Koestlbacher S."/>
            <person name="Wascher F."/>
            <person name="Pizzetti I."/>
            <person name="Horn M."/>
        </authorList>
    </citation>
    <scope>NUCLEOTIDE SEQUENCE [LARGE SCALE GENOMIC DNA]</scope>
    <source>
        <strain evidence="1 2">K9</strain>
    </source>
</reference>
<proteinExistence type="predicted"/>
<dbReference type="EMBL" id="JAAEJV010000050">
    <property type="protein sequence ID" value="MBF5059910.1"/>
    <property type="molecule type" value="Genomic_DNA"/>
</dbReference>
<dbReference type="InterPro" id="IPR010344">
    <property type="entry name" value="YbjH"/>
</dbReference>
<protein>
    <recommendedName>
        <fullName evidence="3">YjbH domain-containing protein</fullName>
    </recommendedName>
</protein>
<dbReference type="Pfam" id="PF06082">
    <property type="entry name" value="YjbH"/>
    <property type="match status" value="2"/>
</dbReference>
<accession>A0ABS0B143</accession>
<comment type="caution">
    <text evidence="1">The sequence shown here is derived from an EMBL/GenBank/DDBJ whole genome shotgun (WGS) entry which is preliminary data.</text>
</comment>
<keyword evidence="2" id="KW-1185">Reference proteome</keyword>
<evidence type="ECO:0000313" key="2">
    <source>
        <dbReference type="Proteomes" id="UP001194714"/>
    </source>
</evidence>
<evidence type="ECO:0000313" key="1">
    <source>
        <dbReference type="EMBL" id="MBF5059910.1"/>
    </source>
</evidence>
<gene>
    <name evidence="1" type="ORF">NEPTK9_001433</name>
</gene>